<reference evidence="6" key="1">
    <citation type="submission" date="2019-10" db="EMBL/GenBank/DDBJ databases">
        <title>Metagenomic sequencing of thiosulfate-disproportionating enrichment culture.</title>
        <authorList>
            <person name="Umezawa K."/>
            <person name="Kojima H."/>
            <person name="Fukui M."/>
        </authorList>
    </citation>
    <scope>NUCLEOTIDE SEQUENCE</scope>
    <source>
        <strain evidence="6">45J</strain>
    </source>
</reference>
<dbReference type="GO" id="GO:0009279">
    <property type="term" value="C:cell outer membrane"/>
    <property type="evidence" value="ECO:0007669"/>
    <property type="project" value="UniProtKB-SubCell"/>
</dbReference>
<name>A0A5J4L6E1_9ZZZZ</name>
<accession>A0A5J4L6E1</accession>
<evidence type="ECO:0000256" key="3">
    <source>
        <dbReference type="ARBA" id="ARBA00023136"/>
    </source>
</evidence>
<organism evidence="6">
    <name type="scientific">hot springs metagenome</name>
    <dbReference type="NCBI Taxonomy" id="433727"/>
    <lineage>
        <taxon>unclassified sequences</taxon>
        <taxon>metagenomes</taxon>
        <taxon>ecological metagenomes</taxon>
    </lineage>
</organism>
<gene>
    <name evidence="6" type="ORF">A45J_2048</name>
</gene>
<dbReference type="InterPro" id="IPR008874">
    <property type="entry name" value="TraT_complement-R"/>
</dbReference>
<evidence type="ECO:0000313" key="6">
    <source>
        <dbReference type="EMBL" id="GER94287.1"/>
    </source>
</evidence>
<keyword evidence="5" id="KW-0449">Lipoprotein</keyword>
<evidence type="ECO:0000256" key="2">
    <source>
        <dbReference type="ARBA" id="ARBA00022729"/>
    </source>
</evidence>
<dbReference type="AlphaFoldDB" id="A0A5J4L6E1"/>
<sequence>MLAGGFGGAVAGASMGGDWKGSSAGAVIGGIAGSLIGGAIGAAFKVETFFGTVDVQIKERVEGGVTGTMKTDVKQGSSTSLTTEREVKTDYQEYRTRIVAKAKQTNIDKNEAAQVISDKLAAQIAGMF</sequence>
<proteinExistence type="predicted"/>
<dbReference type="Pfam" id="PF05818">
    <property type="entry name" value="TraT"/>
    <property type="match status" value="1"/>
</dbReference>
<keyword evidence="3" id="KW-0472">Membrane</keyword>
<keyword evidence="4" id="KW-0564">Palmitate</keyword>
<dbReference type="EMBL" id="BLAB01000001">
    <property type="protein sequence ID" value="GER94287.1"/>
    <property type="molecule type" value="Genomic_DNA"/>
</dbReference>
<comment type="caution">
    <text evidence="6">The sequence shown here is derived from an EMBL/GenBank/DDBJ whole genome shotgun (WGS) entry which is preliminary data.</text>
</comment>
<evidence type="ECO:0000256" key="1">
    <source>
        <dbReference type="ARBA" id="ARBA00004459"/>
    </source>
</evidence>
<evidence type="ECO:0000256" key="4">
    <source>
        <dbReference type="ARBA" id="ARBA00023139"/>
    </source>
</evidence>
<comment type="subcellular location">
    <subcellularLocation>
        <location evidence="1">Cell outer membrane</location>
        <topology evidence="1">Lipid-anchor</topology>
    </subcellularLocation>
</comment>
<protein>
    <submittedName>
        <fullName evidence="6">Uncharacterized protein</fullName>
    </submittedName>
</protein>
<keyword evidence="2" id="KW-0732">Signal</keyword>
<evidence type="ECO:0000256" key="5">
    <source>
        <dbReference type="ARBA" id="ARBA00023288"/>
    </source>
</evidence>